<comment type="subcellular location">
    <subcellularLocation>
        <location evidence="1">Cell envelope</location>
    </subcellularLocation>
</comment>
<dbReference type="PRINTS" id="PR01490">
    <property type="entry name" value="RTXTOXIND"/>
</dbReference>
<evidence type="ECO:0000256" key="3">
    <source>
        <dbReference type="SAM" id="Coils"/>
    </source>
</evidence>
<comment type="caution">
    <text evidence="8">The sequence shown here is derived from an EMBL/GenBank/DDBJ whole genome shotgun (WGS) entry which is preliminary data.</text>
</comment>
<keyword evidence="5" id="KW-0472">Membrane</keyword>
<dbReference type="PANTHER" id="PTHR30386">
    <property type="entry name" value="MEMBRANE FUSION SUBUNIT OF EMRAB-TOLC MULTIDRUG EFFLUX PUMP"/>
    <property type="match status" value="1"/>
</dbReference>
<dbReference type="InterPro" id="IPR058624">
    <property type="entry name" value="MdtA-like_HH"/>
</dbReference>
<dbReference type="InterPro" id="IPR050739">
    <property type="entry name" value="MFP"/>
</dbReference>
<evidence type="ECO:0000313" key="8">
    <source>
        <dbReference type="EMBL" id="MDQ8935057.1"/>
    </source>
</evidence>
<evidence type="ECO:0000313" key="9">
    <source>
        <dbReference type="Proteomes" id="UP001243844"/>
    </source>
</evidence>
<dbReference type="AlphaFoldDB" id="A0AAW8J7H3"/>
<dbReference type="GO" id="GO:0030313">
    <property type="term" value="C:cell envelope"/>
    <property type="evidence" value="ECO:0007669"/>
    <property type="project" value="UniProtKB-SubCell"/>
</dbReference>
<feature type="transmembrane region" description="Helical" evidence="5">
    <location>
        <begin position="38"/>
        <end position="61"/>
    </location>
</feature>
<feature type="domain" description="Multidrug resistance protein MdtA-like barrel-sandwich hybrid" evidence="7">
    <location>
        <begin position="75"/>
        <end position="290"/>
    </location>
</feature>
<name>A0AAW8J7H3_9GAMM</name>
<dbReference type="InterPro" id="IPR058625">
    <property type="entry name" value="MdtA-like_BSH"/>
</dbReference>
<accession>A0AAW8J7H3</accession>
<evidence type="ECO:0000256" key="5">
    <source>
        <dbReference type="SAM" id="Phobius"/>
    </source>
</evidence>
<dbReference type="RefSeq" id="WP_308975977.1">
    <property type="nucleotide sequence ID" value="NZ_JAVIDL010000006.1"/>
</dbReference>
<proteinExistence type="inferred from homology"/>
<evidence type="ECO:0000256" key="1">
    <source>
        <dbReference type="ARBA" id="ARBA00004196"/>
    </source>
</evidence>
<evidence type="ECO:0000259" key="7">
    <source>
        <dbReference type="Pfam" id="PF25917"/>
    </source>
</evidence>
<sequence>MTDNPNSKEQTPDSAQTGLSSHLDSTKKAQVRESRRRYLLMLIAVVIVIGAIVKLVAVLFFNHKVSTDNAYVGAETANISTMVSGQVVAVQVSDTQLVKKGDVLVVLDPSDAQIAVEQAQAQLAKAQRQFNQSSAQIESLGAQVLVSQDDILRAKAQVTQAEVRLTRITAEFNRRVQLNQSGAISKEEFATAQSTYNSARADLELAKAGLTQAESKRNAAKSNLDASKALVEGTTQANLPDVLVAKAQLKQANLELQRTVIRAPLDGVVTRRNIQVGQRVSPGATVMMIVPVSQLYVDANFKESQLQKVRAGQNAILTADIYGNRVKYHGKVVGLAGGTGSAFALIPAQNATGNWIKVVQRLAVRIQLDPQELAKNPLRVGLSMDATIELDSK</sequence>
<keyword evidence="3" id="KW-0175">Coiled coil</keyword>
<dbReference type="PANTHER" id="PTHR30386:SF19">
    <property type="entry name" value="MULTIDRUG EXPORT PROTEIN EMRA-RELATED"/>
    <property type="match status" value="1"/>
</dbReference>
<comment type="similarity">
    <text evidence="2">Belongs to the membrane fusion protein (MFP) (TC 8.A.1) family.</text>
</comment>
<reference evidence="8" key="1">
    <citation type="submission" date="2023-08" db="EMBL/GenBank/DDBJ databases">
        <title>Emergence of clinically-relevant ST2 carbapenem-resistant Acinetobacter baumannii strains in hospital sewages in Zhejiang, East of China.</title>
        <authorList>
            <person name="Kaichao C."/>
            <person name="Zhang R."/>
        </authorList>
    </citation>
    <scope>NUCLEOTIDE SEQUENCE</scope>
    <source>
        <strain evidence="8">M-RB-37</strain>
    </source>
</reference>
<dbReference type="Pfam" id="PF25876">
    <property type="entry name" value="HH_MFP_RND"/>
    <property type="match status" value="1"/>
</dbReference>
<evidence type="ECO:0000259" key="6">
    <source>
        <dbReference type="Pfam" id="PF25876"/>
    </source>
</evidence>
<feature type="coiled-coil region" evidence="3">
    <location>
        <begin position="116"/>
        <end position="143"/>
    </location>
</feature>
<evidence type="ECO:0000256" key="4">
    <source>
        <dbReference type="SAM" id="MobiDB-lite"/>
    </source>
</evidence>
<feature type="domain" description="Multidrug resistance protein MdtA-like alpha-helical hairpin" evidence="6">
    <location>
        <begin position="153"/>
        <end position="214"/>
    </location>
</feature>
<feature type="region of interest" description="Disordered" evidence="4">
    <location>
        <begin position="1"/>
        <end position="28"/>
    </location>
</feature>
<dbReference type="SUPFAM" id="SSF111369">
    <property type="entry name" value="HlyD-like secretion proteins"/>
    <property type="match status" value="3"/>
</dbReference>
<dbReference type="Proteomes" id="UP001243844">
    <property type="component" value="Unassembled WGS sequence"/>
</dbReference>
<keyword evidence="5" id="KW-0812">Transmembrane</keyword>
<organism evidence="8 9">
    <name type="scientific">Acinetobacter rudis</name>
    <dbReference type="NCBI Taxonomy" id="632955"/>
    <lineage>
        <taxon>Bacteria</taxon>
        <taxon>Pseudomonadati</taxon>
        <taxon>Pseudomonadota</taxon>
        <taxon>Gammaproteobacteria</taxon>
        <taxon>Moraxellales</taxon>
        <taxon>Moraxellaceae</taxon>
        <taxon>Acinetobacter</taxon>
    </lineage>
</organism>
<keyword evidence="5" id="KW-1133">Transmembrane helix</keyword>
<feature type="compositionally biased region" description="Polar residues" evidence="4">
    <location>
        <begin position="1"/>
        <end position="23"/>
    </location>
</feature>
<dbReference type="Gene3D" id="2.40.30.170">
    <property type="match status" value="1"/>
</dbReference>
<dbReference type="Gene3D" id="2.40.50.100">
    <property type="match status" value="1"/>
</dbReference>
<dbReference type="GO" id="GO:0055085">
    <property type="term" value="P:transmembrane transport"/>
    <property type="evidence" value="ECO:0007669"/>
    <property type="project" value="InterPro"/>
</dbReference>
<dbReference type="Gene3D" id="1.10.287.470">
    <property type="entry name" value="Helix hairpin bin"/>
    <property type="match status" value="2"/>
</dbReference>
<dbReference type="EMBL" id="JAVIDL010000006">
    <property type="protein sequence ID" value="MDQ8935057.1"/>
    <property type="molecule type" value="Genomic_DNA"/>
</dbReference>
<dbReference type="Pfam" id="PF25917">
    <property type="entry name" value="BSH_RND"/>
    <property type="match status" value="1"/>
</dbReference>
<gene>
    <name evidence="8" type="ORF">RFH47_04845</name>
</gene>
<protein>
    <submittedName>
        <fullName evidence="8">Efflux RND transporter periplasmic adaptor subunit</fullName>
    </submittedName>
</protein>
<evidence type="ECO:0000256" key="2">
    <source>
        <dbReference type="ARBA" id="ARBA00009477"/>
    </source>
</evidence>